<evidence type="ECO:0000256" key="4">
    <source>
        <dbReference type="ARBA" id="ARBA00022692"/>
    </source>
</evidence>
<dbReference type="Proteomes" id="UP000562254">
    <property type="component" value="Unassembled WGS sequence"/>
</dbReference>
<feature type="transmembrane region" description="Helical" evidence="7">
    <location>
        <begin position="289"/>
        <end position="314"/>
    </location>
</feature>
<evidence type="ECO:0000256" key="5">
    <source>
        <dbReference type="ARBA" id="ARBA00022989"/>
    </source>
</evidence>
<gene>
    <name evidence="9" type="ORF">FHS88_002956</name>
</gene>
<dbReference type="GO" id="GO:0055085">
    <property type="term" value="P:transmembrane transport"/>
    <property type="evidence" value="ECO:0007669"/>
    <property type="project" value="InterPro"/>
</dbReference>
<dbReference type="Pfam" id="PF00528">
    <property type="entry name" value="BPD_transp_1"/>
    <property type="match status" value="1"/>
</dbReference>
<dbReference type="Gene3D" id="1.10.3720.10">
    <property type="entry name" value="MetI-like"/>
    <property type="match status" value="1"/>
</dbReference>
<feature type="transmembrane region" description="Helical" evidence="7">
    <location>
        <begin position="242"/>
        <end position="269"/>
    </location>
</feature>
<keyword evidence="10" id="KW-1185">Reference proteome</keyword>
<dbReference type="RefSeq" id="WP_184486110.1">
    <property type="nucleotide sequence ID" value="NZ_JAAEDJ010000028.1"/>
</dbReference>
<keyword evidence="5 7" id="KW-1133">Transmembrane helix</keyword>
<dbReference type="PANTHER" id="PTHR43163">
    <property type="entry name" value="DIPEPTIDE TRANSPORT SYSTEM PERMEASE PROTEIN DPPB-RELATED"/>
    <property type="match status" value="1"/>
</dbReference>
<dbReference type="PROSITE" id="PS50928">
    <property type="entry name" value="ABC_TM1"/>
    <property type="match status" value="1"/>
</dbReference>
<dbReference type="GO" id="GO:0005886">
    <property type="term" value="C:plasma membrane"/>
    <property type="evidence" value="ECO:0007669"/>
    <property type="project" value="UniProtKB-SubCell"/>
</dbReference>
<dbReference type="CDD" id="cd06261">
    <property type="entry name" value="TM_PBP2"/>
    <property type="match status" value="1"/>
</dbReference>
<reference evidence="9 10" key="1">
    <citation type="submission" date="2020-08" db="EMBL/GenBank/DDBJ databases">
        <title>Genomic Encyclopedia of Type Strains, Phase IV (KMG-IV): sequencing the most valuable type-strain genomes for metagenomic binning, comparative biology and taxonomic classification.</title>
        <authorList>
            <person name="Goeker M."/>
        </authorList>
    </citation>
    <scope>NUCLEOTIDE SEQUENCE [LARGE SCALE GENOMIC DNA]</scope>
    <source>
        <strain evidence="9 10">DSM 25895</strain>
    </source>
</reference>
<proteinExistence type="inferred from homology"/>
<evidence type="ECO:0000256" key="6">
    <source>
        <dbReference type="ARBA" id="ARBA00023136"/>
    </source>
</evidence>
<dbReference type="Pfam" id="PF19300">
    <property type="entry name" value="BPD_transp_1_N"/>
    <property type="match status" value="1"/>
</dbReference>
<dbReference type="InterPro" id="IPR045621">
    <property type="entry name" value="BPD_transp_1_N"/>
</dbReference>
<feature type="transmembrane region" description="Helical" evidence="7">
    <location>
        <begin position="12"/>
        <end position="31"/>
    </location>
</feature>
<evidence type="ECO:0000256" key="3">
    <source>
        <dbReference type="ARBA" id="ARBA00022475"/>
    </source>
</evidence>
<keyword evidence="3" id="KW-1003">Cell membrane</keyword>
<keyword evidence="2 7" id="KW-0813">Transport</keyword>
<evidence type="ECO:0000256" key="2">
    <source>
        <dbReference type="ARBA" id="ARBA00022448"/>
    </source>
</evidence>
<dbReference type="InterPro" id="IPR035906">
    <property type="entry name" value="MetI-like_sf"/>
</dbReference>
<protein>
    <submittedName>
        <fullName evidence="9">Peptide/nickel transport system permease protein</fullName>
    </submittedName>
</protein>
<accession>A0A840XSB1</accession>
<dbReference type="AlphaFoldDB" id="A0A840XSB1"/>
<evidence type="ECO:0000256" key="1">
    <source>
        <dbReference type="ARBA" id="ARBA00004651"/>
    </source>
</evidence>
<feature type="transmembrane region" description="Helical" evidence="7">
    <location>
        <begin position="133"/>
        <end position="157"/>
    </location>
</feature>
<organism evidence="9 10">
    <name type="scientific">Neoroseomonas alkaliterrae</name>
    <dbReference type="NCBI Taxonomy" id="1452450"/>
    <lineage>
        <taxon>Bacteria</taxon>
        <taxon>Pseudomonadati</taxon>
        <taxon>Pseudomonadota</taxon>
        <taxon>Alphaproteobacteria</taxon>
        <taxon>Acetobacterales</taxon>
        <taxon>Acetobacteraceae</taxon>
        <taxon>Neoroseomonas</taxon>
    </lineage>
</organism>
<name>A0A840XSB1_9PROT</name>
<dbReference type="SUPFAM" id="SSF161098">
    <property type="entry name" value="MetI-like"/>
    <property type="match status" value="1"/>
</dbReference>
<evidence type="ECO:0000313" key="10">
    <source>
        <dbReference type="Proteomes" id="UP000562254"/>
    </source>
</evidence>
<evidence type="ECO:0000313" key="9">
    <source>
        <dbReference type="EMBL" id="MBB5690816.1"/>
    </source>
</evidence>
<keyword evidence="6 7" id="KW-0472">Membrane</keyword>
<dbReference type="InterPro" id="IPR000515">
    <property type="entry name" value="MetI-like"/>
</dbReference>
<feature type="domain" description="ABC transmembrane type-1" evidence="8">
    <location>
        <begin position="94"/>
        <end position="307"/>
    </location>
</feature>
<evidence type="ECO:0000256" key="7">
    <source>
        <dbReference type="RuleBase" id="RU363032"/>
    </source>
</evidence>
<comment type="subcellular location">
    <subcellularLocation>
        <location evidence="1 7">Cell membrane</location>
        <topology evidence="1 7">Multi-pass membrane protein</topology>
    </subcellularLocation>
</comment>
<sequence>MTVYLVRRLLQALLVVFAMSVIVFVGVYAIGDPVEILISPDADQIERERAVQSLGLDLPLWHQYLVFLGNALQGDLGRSFVFNEPALKLILQRMPATLELAFGAMFISIVVGLPLGLYAGLRPNSPVSKTIMAGSILGFSLPTFWVGLMLIMVFAVQLGWLPSTGRGETATFLGVQWSFLTLNGLSHMAMPAINLALFKISLVIRLTRAGVRETMLMDYVKFARAKGLSPARVTFVHVFKNILIPVVTVVGLELGSTIAFSVVTESVFAWPGMGKLIIDSINVLDRPVIVAYLMIIVLMFITINLIVDLTYSLLDPRVRLEGKGA</sequence>
<dbReference type="PANTHER" id="PTHR43163:SF2">
    <property type="entry name" value="ABC TRANSPORTER PERMEASE PROTEIN"/>
    <property type="match status" value="1"/>
</dbReference>
<comment type="caution">
    <text evidence="9">The sequence shown here is derived from an EMBL/GenBank/DDBJ whole genome shotgun (WGS) entry which is preliminary data.</text>
</comment>
<feature type="transmembrane region" description="Helical" evidence="7">
    <location>
        <begin position="177"/>
        <end position="198"/>
    </location>
</feature>
<keyword evidence="4 7" id="KW-0812">Transmembrane</keyword>
<evidence type="ECO:0000259" key="8">
    <source>
        <dbReference type="PROSITE" id="PS50928"/>
    </source>
</evidence>
<feature type="transmembrane region" description="Helical" evidence="7">
    <location>
        <begin position="100"/>
        <end position="121"/>
    </location>
</feature>
<dbReference type="EMBL" id="JACIJE010000008">
    <property type="protein sequence ID" value="MBB5690816.1"/>
    <property type="molecule type" value="Genomic_DNA"/>
</dbReference>
<comment type="similarity">
    <text evidence="7">Belongs to the binding-protein-dependent transport system permease family.</text>
</comment>